<reference evidence="2" key="1">
    <citation type="submission" date="2007-07" db="EMBL/GenBank/DDBJ databases">
        <title>PCAP assembly of the Caenorhabditis remanei genome.</title>
        <authorList>
            <consortium name="The Caenorhabditis remanei Sequencing Consortium"/>
            <person name="Wilson R.K."/>
        </authorList>
    </citation>
    <scope>NUCLEOTIDE SEQUENCE [LARGE SCALE GENOMIC DNA]</scope>
    <source>
        <strain evidence="2">PB4641</strain>
    </source>
</reference>
<dbReference type="AlphaFoldDB" id="E3LT11"/>
<name>E3LT11_CAERE</name>
<evidence type="ECO:0000313" key="3">
    <source>
        <dbReference type="Proteomes" id="UP000008281"/>
    </source>
</evidence>
<proteinExistence type="predicted"/>
<dbReference type="HOGENOM" id="CLU_1788574_0_0_1"/>
<dbReference type="Pfam" id="PF17309">
    <property type="entry name" value="DUF5356"/>
    <property type="match status" value="1"/>
</dbReference>
<accession>E3LT11</accession>
<feature type="compositionally biased region" description="Basic and acidic residues" evidence="1">
    <location>
        <begin position="1"/>
        <end position="21"/>
    </location>
</feature>
<sequence>MTEQQPKKEDKKTVEKEKELPKPNIQKSIRQLPKIEIADDEKGEKLPECSEGEWDASDEPFSAELLNVKNAPNKVSVFSGPYRSKETVETIKKLKPVITQTAPTVDDRPDKLAQMMSEIFSEIINGNDLSKIKVLNSCGITILQYITNLQVTISTKIP</sequence>
<dbReference type="EMBL" id="DS268414">
    <property type="protein sequence ID" value="EFP09331.1"/>
    <property type="molecule type" value="Genomic_DNA"/>
</dbReference>
<evidence type="ECO:0000256" key="1">
    <source>
        <dbReference type="SAM" id="MobiDB-lite"/>
    </source>
</evidence>
<dbReference type="Proteomes" id="UP000008281">
    <property type="component" value="Unassembled WGS sequence"/>
</dbReference>
<dbReference type="OMA" id="CTEGEWD"/>
<feature type="region of interest" description="Disordered" evidence="1">
    <location>
        <begin position="1"/>
        <end position="56"/>
    </location>
</feature>
<gene>
    <name evidence="2" type="ORF">CRE_25120</name>
</gene>
<dbReference type="InParanoid" id="E3LT11"/>
<keyword evidence="3" id="KW-1185">Reference proteome</keyword>
<dbReference type="STRING" id="31234.E3LT11"/>
<protein>
    <submittedName>
        <fullName evidence="2">Uncharacterized protein</fullName>
    </submittedName>
</protein>
<organism evidence="3">
    <name type="scientific">Caenorhabditis remanei</name>
    <name type="common">Caenorhabditis vulgaris</name>
    <dbReference type="NCBI Taxonomy" id="31234"/>
    <lineage>
        <taxon>Eukaryota</taxon>
        <taxon>Metazoa</taxon>
        <taxon>Ecdysozoa</taxon>
        <taxon>Nematoda</taxon>
        <taxon>Chromadorea</taxon>
        <taxon>Rhabditida</taxon>
        <taxon>Rhabditina</taxon>
        <taxon>Rhabditomorpha</taxon>
        <taxon>Rhabditoidea</taxon>
        <taxon>Rhabditidae</taxon>
        <taxon>Peloderinae</taxon>
        <taxon>Caenorhabditis</taxon>
    </lineage>
</organism>
<dbReference type="OrthoDB" id="5875813at2759"/>
<feature type="compositionally biased region" description="Basic and acidic residues" evidence="1">
    <location>
        <begin position="36"/>
        <end position="48"/>
    </location>
</feature>
<dbReference type="InterPro" id="IPR020149">
    <property type="entry name" value="Uncharacterised_C02F5.10"/>
</dbReference>
<dbReference type="eggNOG" id="ENOG502TI0C">
    <property type="taxonomic scope" value="Eukaryota"/>
</dbReference>
<dbReference type="FunCoup" id="E3LT11">
    <property type="interactions" value="3"/>
</dbReference>
<evidence type="ECO:0000313" key="2">
    <source>
        <dbReference type="EMBL" id="EFP09331.1"/>
    </source>
</evidence>